<accession>A0AAD3R348</accession>
<dbReference type="Proteomes" id="UP001279410">
    <property type="component" value="Unassembled WGS sequence"/>
</dbReference>
<dbReference type="PROSITE" id="PS51257">
    <property type="entry name" value="PROKAR_LIPOPROTEIN"/>
    <property type="match status" value="1"/>
</dbReference>
<feature type="region of interest" description="Disordered" evidence="1">
    <location>
        <begin position="24"/>
        <end position="183"/>
    </location>
</feature>
<organism evidence="2 3">
    <name type="scientific">Lates japonicus</name>
    <name type="common">Japanese lates</name>
    <dbReference type="NCBI Taxonomy" id="270547"/>
    <lineage>
        <taxon>Eukaryota</taxon>
        <taxon>Metazoa</taxon>
        <taxon>Chordata</taxon>
        <taxon>Craniata</taxon>
        <taxon>Vertebrata</taxon>
        <taxon>Euteleostomi</taxon>
        <taxon>Actinopterygii</taxon>
        <taxon>Neopterygii</taxon>
        <taxon>Teleostei</taxon>
        <taxon>Neoteleostei</taxon>
        <taxon>Acanthomorphata</taxon>
        <taxon>Carangaria</taxon>
        <taxon>Carangaria incertae sedis</taxon>
        <taxon>Centropomidae</taxon>
        <taxon>Lates</taxon>
    </lineage>
</organism>
<feature type="compositionally biased region" description="Polar residues" evidence="1">
    <location>
        <begin position="126"/>
        <end position="183"/>
    </location>
</feature>
<evidence type="ECO:0000313" key="2">
    <source>
        <dbReference type="EMBL" id="GLD55409.1"/>
    </source>
</evidence>
<proteinExistence type="predicted"/>
<evidence type="ECO:0000256" key="1">
    <source>
        <dbReference type="SAM" id="MobiDB-lite"/>
    </source>
</evidence>
<gene>
    <name evidence="2" type="ORF">AKAME5_000791100</name>
</gene>
<reference evidence="2" key="1">
    <citation type="submission" date="2022-08" db="EMBL/GenBank/DDBJ databases">
        <title>Genome sequencing of akame (Lates japonicus).</title>
        <authorList>
            <person name="Hashiguchi Y."/>
            <person name="Takahashi H."/>
        </authorList>
    </citation>
    <scope>NUCLEOTIDE SEQUENCE</scope>
    <source>
        <strain evidence="2">Kochi</strain>
    </source>
</reference>
<keyword evidence="3" id="KW-1185">Reference proteome</keyword>
<sequence length="183" mass="17858">MFLSSHKKATQPAALAQGCLGQSTAPAFGQNSDLGNRGTPPSSHRQDSALTQPSGGFGSAPVFGSPPSFGGSPAFGGAASFGSSPSFSGNMGSSAGKVFGEGTAAANMGGFGFAPPPNAPSFGALANQNTPSFGSLAQQGSGFGNQPSGFSGFGQQPQAGGFSGNTFGSANQSSSQTFASWRS</sequence>
<evidence type="ECO:0000313" key="3">
    <source>
        <dbReference type="Proteomes" id="UP001279410"/>
    </source>
</evidence>
<dbReference type="EMBL" id="BRZM01000021">
    <property type="protein sequence ID" value="GLD55409.1"/>
    <property type="molecule type" value="Genomic_DNA"/>
</dbReference>
<feature type="compositionally biased region" description="Low complexity" evidence="1">
    <location>
        <begin position="59"/>
        <end position="95"/>
    </location>
</feature>
<comment type="caution">
    <text evidence="2">The sequence shown here is derived from an EMBL/GenBank/DDBJ whole genome shotgun (WGS) entry which is preliminary data.</text>
</comment>
<protein>
    <submittedName>
        <fullName evidence="2">Nuclear pore complex protein Nup214-like protein</fullName>
    </submittedName>
</protein>
<dbReference type="AlphaFoldDB" id="A0AAD3R348"/>
<feature type="compositionally biased region" description="Polar residues" evidence="1">
    <location>
        <begin position="24"/>
        <end position="52"/>
    </location>
</feature>
<name>A0AAD3R348_LATJO</name>